<dbReference type="AlphaFoldDB" id="A0A9D6V6G8"/>
<dbReference type="EMBL" id="JACRDE010000486">
    <property type="protein sequence ID" value="MBI5251485.1"/>
    <property type="molecule type" value="Genomic_DNA"/>
</dbReference>
<name>A0A9D6V6G8_9BACT</name>
<dbReference type="InterPro" id="IPR043131">
    <property type="entry name" value="BCAT-like_N"/>
</dbReference>
<comment type="caution">
    <text evidence="1">The sequence shown here is derived from an EMBL/GenBank/DDBJ whole genome shotgun (WGS) entry which is preliminary data.</text>
</comment>
<dbReference type="SUPFAM" id="SSF56752">
    <property type="entry name" value="D-aminoacid aminotransferase-like PLP-dependent enzymes"/>
    <property type="match status" value="1"/>
</dbReference>
<keyword evidence="1" id="KW-0808">Transferase</keyword>
<proteinExistence type="predicted"/>
<accession>A0A9D6V6G8</accession>
<evidence type="ECO:0000313" key="2">
    <source>
        <dbReference type="Proteomes" id="UP000807825"/>
    </source>
</evidence>
<dbReference type="InterPro" id="IPR001544">
    <property type="entry name" value="Aminotrans_IV"/>
</dbReference>
<feature type="non-terminal residue" evidence="1">
    <location>
        <position position="125"/>
    </location>
</feature>
<organism evidence="1 2">
    <name type="scientific">Desulfomonile tiedjei</name>
    <dbReference type="NCBI Taxonomy" id="2358"/>
    <lineage>
        <taxon>Bacteria</taxon>
        <taxon>Pseudomonadati</taxon>
        <taxon>Thermodesulfobacteriota</taxon>
        <taxon>Desulfomonilia</taxon>
        <taxon>Desulfomonilales</taxon>
        <taxon>Desulfomonilaceae</taxon>
        <taxon>Desulfomonile</taxon>
    </lineage>
</organism>
<sequence length="125" mass="14218">MLEVSTIISYQRDRFVDTEELCLPFFDDVSGTIRGYRIFTACRTFSGRIFRLEDHLDRLYNSAKSIHMKPPMGREQLKIVLQELVDRNLQPSFNGELLIDVVFSGGLAGNSMQQSGTGAYLYMAV</sequence>
<reference evidence="1" key="1">
    <citation type="submission" date="2020-07" db="EMBL/GenBank/DDBJ databases">
        <title>Huge and variable diversity of episymbiotic CPR bacteria and DPANN archaea in groundwater ecosystems.</title>
        <authorList>
            <person name="He C.Y."/>
            <person name="Keren R."/>
            <person name="Whittaker M."/>
            <person name="Farag I.F."/>
            <person name="Doudna J."/>
            <person name="Cate J.H.D."/>
            <person name="Banfield J.F."/>
        </authorList>
    </citation>
    <scope>NUCLEOTIDE SEQUENCE</scope>
    <source>
        <strain evidence="1">NC_groundwater_1664_Pr3_B-0.1um_52_9</strain>
    </source>
</reference>
<keyword evidence="1" id="KW-0032">Aminotransferase</keyword>
<dbReference type="InterPro" id="IPR036038">
    <property type="entry name" value="Aminotransferase-like"/>
</dbReference>
<dbReference type="GO" id="GO:0008483">
    <property type="term" value="F:transaminase activity"/>
    <property type="evidence" value="ECO:0007669"/>
    <property type="project" value="UniProtKB-KW"/>
</dbReference>
<gene>
    <name evidence="1" type="ORF">HY912_18505</name>
</gene>
<dbReference type="Gene3D" id="3.30.470.10">
    <property type="match status" value="1"/>
</dbReference>
<protein>
    <submittedName>
        <fullName evidence="1">Aminotransferase class IV</fullName>
    </submittedName>
</protein>
<dbReference type="Pfam" id="PF01063">
    <property type="entry name" value="Aminotran_4"/>
    <property type="match status" value="1"/>
</dbReference>
<evidence type="ECO:0000313" key="1">
    <source>
        <dbReference type="EMBL" id="MBI5251485.1"/>
    </source>
</evidence>
<dbReference type="Proteomes" id="UP000807825">
    <property type="component" value="Unassembled WGS sequence"/>
</dbReference>